<dbReference type="InterPro" id="IPR011006">
    <property type="entry name" value="CheY-like_superfamily"/>
</dbReference>
<dbReference type="PANTHER" id="PTHR43047">
    <property type="entry name" value="TWO-COMPONENT HISTIDINE PROTEIN KINASE"/>
    <property type="match status" value="1"/>
</dbReference>
<dbReference type="CDD" id="cd00082">
    <property type="entry name" value="HisKA"/>
    <property type="match status" value="1"/>
</dbReference>
<dbReference type="InterPro" id="IPR042240">
    <property type="entry name" value="CHASE_sf"/>
</dbReference>
<dbReference type="EC" id="2.7.13.3" evidence="3"/>
<keyword evidence="16" id="KW-1185">Reference proteome</keyword>
<evidence type="ECO:0000256" key="5">
    <source>
        <dbReference type="ARBA" id="ARBA00022679"/>
    </source>
</evidence>
<evidence type="ECO:0000259" key="14">
    <source>
        <dbReference type="PROSITE" id="PS50839"/>
    </source>
</evidence>
<dbReference type="InterPro" id="IPR006189">
    <property type="entry name" value="CHASE_dom"/>
</dbReference>
<name>A0A1Z5JEP9_FISSO</name>
<dbReference type="InParanoid" id="A0A1Z5JEP9"/>
<evidence type="ECO:0000313" key="15">
    <source>
        <dbReference type="EMBL" id="GAX12248.1"/>
    </source>
</evidence>
<keyword evidence="9 11" id="KW-0472">Membrane</keyword>
<dbReference type="AlphaFoldDB" id="A0A1Z5JEP9"/>
<dbReference type="SUPFAM" id="SSF47384">
    <property type="entry name" value="Homodimeric domain of signal transducing histidine kinase"/>
    <property type="match status" value="1"/>
</dbReference>
<evidence type="ECO:0000259" key="12">
    <source>
        <dbReference type="PROSITE" id="PS50109"/>
    </source>
</evidence>
<dbReference type="PROSITE" id="PS50110">
    <property type="entry name" value="RESPONSE_REGULATORY"/>
    <property type="match status" value="1"/>
</dbReference>
<comment type="subcellular location">
    <subcellularLocation>
        <location evidence="2">Membrane</location>
    </subcellularLocation>
</comment>
<feature type="transmembrane region" description="Helical" evidence="11">
    <location>
        <begin position="32"/>
        <end position="54"/>
    </location>
</feature>
<gene>
    <name evidence="15" type="ORF">FisN_1Hu178</name>
</gene>
<feature type="domain" description="CHASE" evidence="14">
    <location>
        <begin position="175"/>
        <end position="238"/>
    </location>
</feature>
<dbReference type="GO" id="GO:0016020">
    <property type="term" value="C:membrane"/>
    <property type="evidence" value="ECO:0007669"/>
    <property type="project" value="UniProtKB-SubCell"/>
</dbReference>
<dbReference type="PROSITE" id="PS50839">
    <property type="entry name" value="CHASE"/>
    <property type="match status" value="1"/>
</dbReference>
<dbReference type="InterPro" id="IPR036890">
    <property type="entry name" value="HATPase_C_sf"/>
</dbReference>
<dbReference type="SMART" id="SM00387">
    <property type="entry name" value="HATPase_c"/>
    <property type="match status" value="1"/>
</dbReference>
<evidence type="ECO:0000256" key="9">
    <source>
        <dbReference type="ARBA" id="ARBA00023136"/>
    </source>
</evidence>
<evidence type="ECO:0000259" key="13">
    <source>
        <dbReference type="PROSITE" id="PS50110"/>
    </source>
</evidence>
<dbReference type="PROSITE" id="PS50109">
    <property type="entry name" value="HIS_KIN"/>
    <property type="match status" value="1"/>
</dbReference>
<keyword evidence="6 11" id="KW-0812">Transmembrane</keyword>
<proteinExistence type="predicted"/>
<feature type="domain" description="Histidine kinase" evidence="12">
    <location>
        <begin position="416"/>
        <end position="642"/>
    </location>
</feature>
<keyword evidence="4 10" id="KW-0597">Phosphoprotein</keyword>
<protein>
    <recommendedName>
        <fullName evidence="3">histidine kinase</fullName>
        <ecNumber evidence="3">2.7.13.3</ecNumber>
    </recommendedName>
</protein>
<dbReference type="SUPFAM" id="SSF55874">
    <property type="entry name" value="ATPase domain of HSP90 chaperone/DNA topoisomerase II/histidine kinase"/>
    <property type="match status" value="1"/>
</dbReference>
<dbReference type="OrthoDB" id="42472at2759"/>
<reference evidence="15 16" key="1">
    <citation type="journal article" date="2015" name="Plant Cell">
        <title>Oil accumulation by the oleaginous diatom Fistulifera solaris as revealed by the genome and transcriptome.</title>
        <authorList>
            <person name="Tanaka T."/>
            <person name="Maeda Y."/>
            <person name="Veluchamy A."/>
            <person name="Tanaka M."/>
            <person name="Abida H."/>
            <person name="Marechal E."/>
            <person name="Bowler C."/>
            <person name="Muto M."/>
            <person name="Sunaga Y."/>
            <person name="Tanaka M."/>
            <person name="Yoshino T."/>
            <person name="Taniguchi T."/>
            <person name="Fukuda Y."/>
            <person name="Nemoto M."/>
            <person name="Matsumoto M."/>
            <person name="Wong P.S."/>
            <person name="Aburatani S."/>
            <person name="Fujibuchi W."/>
        </authorList>
    </citation>
    <scope>NUCLEOTIDE SEQUENCE [LARGE SCALE GENOMIC DNA]</scope>
    <source>
        <strain evidence="15 16">JPCC DA0580</strain>
    </source>
</reference>
<organism evidence="15 16">
    <name type="scientific">Fistulifera solaris</name>
    <name type="common">Oleaginous diatom</name>
    <dbReference type="NCBI Taxonomy" id="1519565"/>
    <lineage>
        <taxon>Eukaryota</taxon>
        <taxon>Sar</taxon>
        <taxon>Stramenopiles</taxon>
        <taxon>Ochrophyta</taxon>
        <taxon>Bacillariophyta</taxon>
        <taxon>Bacillariophyceae</taxon>
        <taxon>Bacillariophycidae</taxon>
        <taxon>Naviculales</taxon>
        <taxon>Naviculaceae</taxon>
        <taxon>Fistulifera</taxon>
    </lineage>
</organism>
<dbReference type="InterPro" id="IPR004358">
    <property type="entry name" value="Sig_transdc_His_kin-like_C"/>
</dbReference>
<dbReference type="InterPro" id="IPR005467">
    <property type="entry name" value="His_kinase_dom"/>
</dbReference>
<dbReference type="Proteomes" id="UP000198406">
    <property type="component" value="Unassembled WGS sequence"/>
</dbReference>
<dbReference type="Pfam" id="PF00072">
    <property type="entry name" value="Response_reg"/>
    <property type="match status" value="1"/>
</dbReference>
<keyword evidence="5" id="KW-0808">Transferase</keyword>
<dbReference type="Gene3D" id="1.10.287.130">
    <property type="match status" value="1"/>
</dbReference>
<dbReference type="InterPro" id="IPR001789">
    <property type="entry name" value="Sig_transdc_resp-reg_receiver"/>
</dbReference>
<dbReference type="InterPro" id="IPR036097">
    <property type="entry name" value="HisK_dim/P_sf"/>
</dbReference>
<dbReference type="Pfam" id="PF03924">
    <property type="entry name" value="CHASE"/>
    <property type="match status" value="1"/>
</dbReference>
<dbReference type="EMBL" id="BDSP01000050">
    <property type="protein sequence ID" value="GAX12248.1"/>
    <property type="molecule type" value="Genomic_DNA"/>
</dbReference>
<dbReference type="GO" id="GO:0000155">
    <property type="term" value="F:phosphorelay sensor kinase activity"/>
    <property type="evidence" value="ECO:0007669"/>
    <property type="project" value="InterPro"/>
</dbReference>
<dbReference type="SMART" id="SM01079">
    <property type="entry name" value="CHASE"/>
    <property type="match status" value="1"/>
</dbReference>
<dbReference type="Pfam" id="PF02518">
    <property type="entry name" value="HATPase_c"/>
    <property type="match status" value="1"/>
</dbReference>
<dbReference type="PRINTS" id="PR00344">
    <property type="entry name" value="BCTRLSENSOR"/>
</dbReference>
<comment type="catalytic activity">
    <reaction evidence="1">
        <text>ATP + protein L-histidine = ADP + protein N-phospho-L-histidine.</text>
        <dbReference type="EC" id="2.7.13.3"/>
    </reaction>
</comment>
<evidence type="ECO:0000313" key="16">
    <source>
        <dbReference type="Proteomes" id="UP000198406"/>
    </source>
</evidence>
<dbReference type="InterPro" id="IPR003594">
    <property type="entry name" value="HATPase_dom"/>
</dbReference>
<feature type="modified residue" description="4-aspartylphosphate" evidence="10">
    <location>
        <position position="723"/>
    </location>
</feature>
<dbReference type="SMART" id="SM00448">
    <property type="entry name" value="REC"/>
    <property type="match status" value="1"/>
</dbReference>
<evidence type="ECO:0000256" key="10">
    <source>
        <dbReference type="PROSITE-ProRule" id="PRU00169"/>
    </source>
</evidence>
<accession>A0A1Z5JEP9</accession>
<evidence type="ECO:0000256" key="8">
    <source>
        <dbReference type="ARBA" id="ARBA00022989"/>
    </source>
</evidence>
<evidence type="ECO:0000256" key="4">
    <source>
        <dbReference type="ARBA" id="ARBA00022553"/>
    </source>
</evidence>
<dbReference type="Gene3D" id="3.40.50.2300">
    <property type="match status" value="1"/>
</dbReference>
<keyword evidence="7" id="KW-0418">Kinase</keyword>
<dbReference type="CDD" id="cd17546">
    <property type="entry name" value="REC_hyHK_CKI1_RcsC-like"/>
    <property type="match status" value="1"/>
</dbReference>
<evidence type="ECO:0000256" key="1">
    <source>
        <dbReference type="ARBA" id="ARBA00000085"/>
    </source>
</evidence>
<dbReference type="Gene3D" id="3.30.450.350">
    <property type="entry name" value="CHASE domain"/>
    <property type="match status" value="1"/>
</dbReference>
<keyword evidence="8 11" id="KW-1133">Transmembrane helix</keyword>
<feature type="transmembrane region" description="Helical" evidence="11">
    <location>
        <begin position="354"/>
        <end position="374"/>
    </location>
</feature>
<evidence type="ECO:0000256" key="2">
    <source>
        <dbReference type="ARBA" id="ARBA00004370"/>
    </source>
</evidence>
<feature type="domain" description="Response regulatory" evidence="13">
    <location>
        <begin position="672"/>
        <end position="789"/>
    </location>
</feature>
<dbReference type="Gene3D" id="3.30.565.10">
    <property type="entry name" value="Histidine kinase-like ATPase, C-terminal domain"/>
    <property type="match status" value="1"/>
</dbReference>
<evidence type="ECO:0000256" key="6">
    <source>
        <dbReference type="ARBA" id="ARBA00022692"/>
    </source>
</evidence>
<evidence type="ECO:0000256" key="7">
    <source>
        <dbReference type="ARBA" id="ARBA00022777"/>
    </source>
</evidence>
<comment type="caution">
    <text evidence="15">The sequence shown here is derived from an EMBL/GenBank/DDBJ whole genome shotgun (WGS) entry which is preliminary data.</text>
</comment>
<dbReference type="InterPro" id="IPR003661">
    <property type="entry name" value="HisK_dim/P_dom"/>
</dbReference>
<sequence length="806" mass="90788">MKLQGNEIEKCSLTSSSSQSSSLATIKHKTTALLMLLVILLGSATAAAFLFMGISSAKKYQEDQFIRSSQNLVNKIQHAWKDYVNAATWIHGRFRNRKFGRVEFHEMYEYLVSSGLDFQAVQFAPNLTHNERAEAEAEARVFYEENYPSVDYQGFIGFNFENSTATEPRLNASFYFPVHYMEPVIGNEPAIGLDYHASGVRQRAVQFCMTEGQPSLTDRLHLVMETSEKAYGVVLMHPGIEVSTARVAWPKDIASIAIRIPDLIKRSMVGQQRRFAVFIFDYSDSSGEPLFLGAAKMTPNGNNTDSTFKSLPDITLDMIRTTSRLYLERNITAANKVWTVSVLSVDETFQPDTMFVWIGGTIIFLASLCLALWIHTHTQRLARLSEVKGEVDAERANLILKNARKATKVERELNDFLSHEVRNPVAAAMAACSFVKAAVNEKEPLTTHEARSTIRQDVAIIENSLTFVNDLLRNMLDMHRAANKQLKVTMEPTDLLHDVLEPVHSMLNQRNANFRVEVDCPNHLFVTTDRLRLKQVVLNLGRNSLKFVESGYVRLCAQVVDGMVELSIEDSGPGIPLEKHQSLFKKYQESLDSLNQGTGLGLFLCKNLVELMGGEISLDEAFASGYNDQPGTRFVVSLRQPPFNPKMITEQSNEVFGQNPHSYSNELPEQLSVLFVDDDPIIRKLFSRTVKTVAPNWSFREASNGETALRLVEMESFDLIFMDMYMASVDKQLLGTETVVALRKKGVLCRICGLSANDKESEFLEAGADVFTIKPFPCDVRIVTRELCRILNYNLGSRPWEENRDV</sequence>
<evidence type="ECO:0000256" key="3">
    <source>
        <dbReference type="ARBA" id="ARBA00012438"/>
    </source>
</evidence>
<evidence type="ECO:0000256" key="11">
    <source>
        <dbReference type="SAM" id="Phobius"/>
    </source>
</evidence>
<dbReference type="SUPFAM" id="SSF52172">
    <property type="entry name" value="CheY-like"/>
    <property type="match status" value="1"/>
</dbReference>